<evidence type="ECO:0000313" key="2">
    <source>
        <dbReference type="EMBL" id="CAB4657787.1"/>
    </source>
</evidence>
<reference evidence="2" key="1">
    <citation type="submission" date="2020-05" db="EMBL/GenBank/DDBJ databases">
        <authorList>
            <person name="Chiriac C."/>
            <person name="Salcher M."/>
            <person name="Ghai R."/>
            <person name="Kavagutti S V."/>
        </authorList>
    </citation>
    <scope>NUCLEOTIDE SEQUENCE</scope>
</reference>
<protein>
    <submittedName>
        <fullName evidence="2">Unannotated protein</fullName>
    </submittedName>
</protein>
<name>A0A6J6L6X8_9ZZZZ</name>
<dbReference type="EMBL" id="CAEZVV010000159">
    <property type="protein sequence ID" value="CAB4657787.1"/>
    <property type="molecule type" value="Genomic_DNA"/>
</dbReference>
<organism evidence="2">
    <name type="scientific">freshwater metagenome</name>
    <dbReference type="NCBI Taxonomy" id="449393"/>
    <lineage>
        <taxon>unclassified sequences</taxon>
        <taxon>metagenomes</taxon>
        <taxon>ecological metagenomes</taxon>
    </lineage>
</organism>
<accession>A0A6J6L6X8</accession>
<dbReference type="AlphaFoldDB" id="A0A6J6L6X8"/>
<evidence type="ECO:0000313" key="1">
    <source>
        <dbReference type="EMBL" id="CAB4564200.1"/>
    </source>
</evidence>
<proteinExistence type="predicted"/>
<sequence>MPFPAGLVFFRTAMVVERKEDRVALFRCRAEVNRRLTAIASNLQHGSGAIGNK</sequence>
<gene>
    <name evidence="1" type="ORF">UFOPK1495_01682</name>
    <name evidence="2" type="ORF">UFOPK2143_01651</name>
</gene>
<dbReference type="EMBL" id="CAEZSU010000235">
    <property type="protein sequence ID" value="CAB4564200.1"/>
    <property type="molecule type" value="Genomic_DNA"/>
</dbReference>